<dbReference type="InterPro" id="IPR036390">
    <property type="entry name" value="WH_DNA-bd_sf"/>
</dbReference>
<keyword evidence="3" id="KW-1185">Reference proteome</keyword>
<name>A0A656YWS5_9EURY</name>
<gene>
    <name evidence="2" type="ORF">AKJ39_04625</name>
</gene>
<organism evidence="2 3">
    <name type="scientific">candidate division MSBL1 archaeon SCGC-AAA259J03</name>
    <dbReference type="NCBI Taxonomy" id="1698269"/>
    <lineage>
        <taxon>Archaea</taxon>
        <taxon>Methanobacteriati</taxon>
        <taxon>Methanobacteriota</taxon>
        <taxon>candidate division MSBL1</taxon>
    </lineage>
</organism>
<accession>A0A656YWS5</accession>
<dbReference type="InterPro" id="IPR036388">
    <property type="entry name" value="WH-like_DNA-bd_sf"/>
</dbReference>
<protein>
    <recommendedName>
        <fullName evidence="1">Helix-turn-helix type 11 domain-containing protein</fullName>
    </recommendedName>
</protein>
<proteinExistence type="predicted"/>
<evidence type="ECO:0000313" key="2">
    <source>
        <dbReference type="EMBL" id="KXA96429.1"/>
    </source>
</evidence>
<evidence type="ECO:0000259" key="1">
    <source>
        <dbReference type="Pfam" id="PF08279"/>
    </source>
</evidence>
<evidence type="ECO:0000313" key="3">
    <source>
        <dbReference type="Proteomes" id="UP000070257"/>
    </source>
</evidence>
<comment type="caution">
    <text evidence="2">The sequence shown here is derived from an EMBL/GenBank/DDBJ whole genome shotgun (WGS) entry which is preliminary data.</text>
</comment>
<dbReference type="EMBL" id="LHXT01000104">
    <property type="protein sequence ID" value="KXA96429.1"/>
    <property type="molecule type" value="Genomic_DNA"/>
</dbReference>
<dbReference type="Proteomes" id="UP000070257">
    <property type="component" value="Unassembled WGS sequence"/>
</dbReference>
<dbReference type="InterPro" id="IPR013196">
    <property type="entry name" value="HTH_11"/>
</dbReference>
<sequence length="184" mass="20718">MRIISSVKKERAVKAAVRKVSDELNDKLSRISGRISEINAKIDVGFSGATVRLVVIVDREKVRSKKIFWANKGSSNEKEALRLAEKEMNPKIENISGEIADSHIQFVSPPIPQRVYVTMIAGVNEKVPEKVGKLSTDERRARLSEILLLVDNEPKAINISKIAQIFEVSRDTIYKDLTRLGHER</sequence>
<dbReference type="SUPFAM" id="SSF46785">
    <property type="entry name" value="Winged helix' DNA-binding domain"/>
    <property type="match status" value="1"/>
</dbReference>
<reference evidence="2 3" key="1">
    <citation type="journal article" date="2016" name="Sci. Rep.">
        <title>Metabolic traits of an uncultured archaeal lineage -MSBL1- from brine pools of the Red Sea.</title>
        <authorList>
            <person name="Mwirichia R."/>
            <person name="Alam I."/>
            <person name="Rashid M."/>
            <person name="Vinu M."/>
            <person name="Ba-Alawi W."/>
            <person name="Anthony Kamau A."/>
            <person name="Kamanda Ngugi D."/>
            <person name="Goker M."/>
            <person name="Klenk H.P."/>
            <person name="Bajic V."/>
            <person name="Stingl U."/>
        </authorList>
    </citation>
    <scope>NUCLEOTIDE SEQUENCE [LARGE SCALE GENOMIC DNA]</scope>
    <source>
        <strain evidence="2">SCGC-AAA259J03</strain>
    </source>
</reference>
<dbReference type="Pfam" id="PF08279">
    <property type="entry name" value="HTH_11"/>
    <property type="match status" value="1"/>
</dbReference>
<dbReference type="Gene3D" id="1.10.10.10">
    <property type="entry name" value="Winged helix-like DNA-binding domain superfamily/Winged helix DNA-binding domain"/>
    <property type="match status" value="1"/>
</dbReference>
<feature type="domain" description="Helix-turn-helix type 11" evidence="1">
    <location>
        <begin position="142"/>
        <end position="180"/>
    </location>
</feature>
<dbReference type="AlphaFoldDB" id="A0A656YWS5"/>